<name>A0A2W5TD90_9BACT</name>
<dbReference type="SUPFAM" id="SSF141673">
    <property type="entry name" value="MOSC N-terminal domain-like"/>
    <property type="match status" value="1"/>
</dbReference>
<dbReference type="AlphaFoldDB" id="A0A2W5TD90"/>
<dbReference type="Proteomes" id="UP000249061">
    <property type="component" value="Unassembled WGS sequence"/>
</dbReference>
<dbReference type="SUPFAM" id="SSF50800">
    <property type="entry name" value="PK beta-barrel domain-like"/>
    <property type="match status" value="1"/>
</dbReference>
<dbReference type="GO" id="GO:0030151">
    <property type="term" value="F:molybdenum ion binding"/>
    <property type="evidence" value="ECO:0007669"/>
    <property type="project" value="InterPro"/>
</dbReference>
<dbReference type="EMBL" id="QFQP01000021">
    <property type="protein sequence ID" value="PZR09355.1"/>
    <property type="molecule type" value="Genomic_DNA"/>
</dbReference>
<dbReference type="PROSITE" id="PS51340">
    <property type="entry name" value="MOSC"/>
    <property type="match status" value="1"/>
</dbReference>
<dbReference type="Pfam" id="PF03476">
    <property type="entry name" value="MOSC_N"/>
    <property type="match status" value="1"/>
</dbReference>
<dbReference type="PANTHER" id="PTHR14237:SF19">
    <property type="entry name" value="MITOCHONDRIAL AMIDOXIME REDUCING COMPONENT 1"/>
    <property type="match status" value="1"/>
</dbReference>
<organism evidence="2 3">
    <name type="scientific">Archangium gephyra</name>
    <dbReference type="NCBI Taxonomy" id="48"/>
    <lineage>
        <taxon>Bacteria</taxon>
        <taxon>Pseudomonadati</taxon>
        <taxon>Myxococcota</taxon>
        <taxon>Myxococcia</taxon>
        <taxon>Myxococcales</taxon>
        <taxon>Cystobacterineae</taxon>
        <taxon>Archangiaceae</taxon>
        <taxon>Archangium</taxon>
    </lineage>
</organism>
<reference evidence="2 3" key="1">
    <citation type="submission" date="2017-08" db="EMBL/GenBank/DDBJ databases">
        <title>Infants hospitalized years apart are colonized by the same room-sourced microbial strains.</title>
        <authorList>
            <person name="Brooks B."/>
            <person name="Olm M.R."/>
            <person name="Firek B.A."/>
            <person name="Baker R."/>
            <person name="Thomas B.C."/>
            <person name="Morowitz M.J."/>
            <person name="Banfield J.F."/>
        </authorList>
    </citation>
    <scope>NUCLEOTIDE SEQUENCE [LARGE SCALE GENOMIC DNA]</scope>
    <source>
        <strain evidence="2">S2_003_000_R2_14</strain>
    </source>
</reference>
<dbReference type="InterPro" id="IPR011037">
    <property type="entry name" value="Pyrv_Knase-like_insert_dom_sf"/>
</dbReference>
<dbReference type="Pfam" id="PF03473">
    <property type="entry name" value="MOSC"/>
    <property type="match status" value="1"/>
</dbReference>
<proteinExistence type="predicted"/>
<feature type="domain" description="MOSC" evidence="1">
    <location>
        <begin position="113"/>
        <end position="263"/>
    </location>
</feature>
<protein>
    <recommendedName>
        <fullName evidence="1">MOSC domain-containing protein</fullName>
    </recommendedName>
</protein>
<evidence type="ECO:0000313" key="2">
    <source>
        <dbReference type="EMBL" id="PZR09355.1"/>
    </source>
</evidence>
<dbReference type="GO" id="GO:0003824">
    <property type="term" value="F:catalytic activity"/>
    <property type="evidence" value="ECO:0007669"/>
    <property type="project" value="InterPro"/>
</dbReference>
<sequence length="263" mass="28519">MKLLRAFIYPVKSLRGVEVPSLELDALGPVGDRRWMVVDEKGRFVTQRSVPAMATIQPALASGQLTLQASDASLRVDEPPADGPRRRVTVWKDSFDALDAGEAAAAWLSAQLKTTVRLVKFAPDVRRDVDPNYARDAQTSFSDGYPLLITNETSLDALNAKLASPVPMERFRPNLVVRADQPWAEDGWSQLVIDGVSFEGVKTCARCVMINTDQRTGARPDGDAPLKTLTALHGVTGRGAIFGMNLVHRGTGPVRVGSGVSLR</sequence>
<dbReference type="GO" id="GO:0030170">
    <property type="term" value="F:pyridoxal phosphate binding"/>
    <property type="evidence" value="ECO:0007669"/>
    <property type="project" value="InterPro"/>
</dbReference>
<evidence type="ECO:0000259" key="1">
    <source>
        <dbReference type="PROSITE" id="PS51340"/>
    </source>
</evidence>
<dbReference type="InterPro" id="IPR005302">
    <property type="entry name" value="MoCF_Sase_C"/>
</dbReference>
<gene>
    <name evidence="2" type="ORF">DI536_22505</name>
</gene>
<comment type="caution">
    <text evidence="2">The sequence shown here is derived from an EMBL/GenBank/DDBJ whole genome shotgun (WGS) entry which is preliminary data.</text>
</comment>
<dbReference type="InterPro" id="IPR005303">
    <property type="entry name" value="MOCOS_middle"/>
</dbReference>
<evidence type="ECO:0000313" key="3">
    <source>
        <dbReference type="Proteomes" id="UP000249061"/>
    </source>
</evidence>
<dbReference type="PANTHER" id="PTHR14237">
    <property type="entry name" value="MOLYBDOPTERIN COFACTOR SULFURASE MOSC"/>
    <property type="match status" value="1"/>
</dbReference>
<accession>A0A2W5TD90</accession>